<dbReference type="Proteomes" id="UP000295064">
    <property type="component" value="Unassembled WGS sequence"/>
</dbReference>
<evidence type="ECO:0000256" key="14">
    <source>
        <dbReference type="ARBA" id="ARBA00066827"/>
    </source>
</evidence>
<sequence>MYDLIIIRYGEIGLKGDNINDFISQLVSNIERAAADLGDFEISTVYGRIFLYAESDQIEKIVERLVNVPGIISLSPAQRLRIGKKIADFNEQDFKELKNKAVRLFKAEVQNYPTTFKMETTRADKSFPIESPELNRELGGEILREVESPETPLSVDVHQPEHLFEVEIRRGKIYLFIRREAGPGGLPVKSSGKALLLLSGGIDSPVAGWLGLKRGLSLNAVYFDSPPYTSERAKEKVIDLTKVLSRYGGEIKLQIPYFTEIQQEILKKSPRRYTVTIMRRMMIRIANRLAEINNELALVTGESLGQVASQTLEGLRSSDEVAEFPVLRPLITMDKNDIIALGKRVGTYEISIRPHEDCCTIFVPDNPATQPKLDTIHFGEENLEIEALIERALEKMEVITINEGAE</sequence>
<dbReference type="Gene3D" id="3.30.2130.30">
    <property type="match status" value="1"/>
</dbReference>
<evidence type="ECO:0000256" key="13">
    <source>
        <dbReference type="ARBA" id="ARBA00061472"/>
    </source>
</evidence>
<keyword evidence="5 19" id="KW-0808">Transferase</keyword>
<comment type="catalytic activity">
    <reaction evidence="10 19">
        <text>[ThiI sulfur-carrier protein]-S-sulfanyl-L-cysteine + a uridine in tRNA + 2 reduced [2Fe-2S]-[ferredoxin] + ATP + H(+) = [ThiI sulfur-carrier protein]-L-cysteine + a 4-thiouridine in tRNA + 2 oxidized [2Fe-2S]-[ferredoxin] + AMP + diphosphate</text>
        <dbReference type="Rhea" id="RHEA:24176"/>
        <dbReference type="Rhea" id="RHEA-COMP:10000"/>
        <dbReference type="Rhea" id="RHEA-COMP:10001"/>
        <dbReference type="Rhea" id="RHEA-COMP:13337"/>
        <dbReference type="Rhea" id="RHEA-COMP:13338"/>
        <dbReference type="Rhea" id="RHEA-COMP:13339"/>
        <dbReference type="Rhea" id="RHEA-COMP:13340"/>
        <dbReference type="ChEBI" id="CHEBI:15378"/>
        <dbReference type="ChEBI" id="CHEBI:29950"/>
        <dbReference type="ChEBI" id="CHEBI:30616"/>
        <dbReference type="ChEBI" id="CHEBI:33019"/>
        <dbReference type="ChEBI" id="CHEBI:33737"/>
        <dbReference type="ChEBI" id="CHEBI:33738"/>
        <dbReference type="ChEBI" id="CHEBI:61963"/>
        <dbReference type="ChEBI" id="CHEBI:65315"/>
        <dbReference type="ChEBI" id="CHEBI:136798"/>
        <dbReference type="ChEBI" id="CHEBI:456215"/>
        <dbReference type="EC" id="2.8.1.4"/>
    </reaction>
</comment>
<comment type="function">
    <text evidence="12 19">Catalyzes the ATP-dependent transfer of a sulfur to tRNA to produce 4-thiouridine in position 8 of tRNAs, which functions as a near-UV photosensor. Also catalyzes the transfer of sulfur to the sulfur carrier protein ThiS, forming ThiS-thiocarboxylate. This is a step in the synthesis of thiazole, in the thiamine biosynthesis pathway. The sulfur is donated as persulfide by IscS.</text>
</comment>
<dbReference type="SUPFAM" id="SSF52402">
    <property type="entry name" value="Adenine nucleotide alpha hydrolases-like"/>
    <property type="match status" value="1"/>
</dbReference>
<dbReference type="GO" id="GO:0005829">
    <property type="term" value="C:cytosol"/>
    <property type="evidence" value="ECO:0007669"/>
    <property type="project" value="TreeGrafter"/>
</dbReference>
<dbReference type="GO" id="GO:0009228">
    <property type="term" value="P:thiamine biosynthetic process"/>
    <property type="evidence" value="ECO:0007669"/>
    <property type="project" value="UniProtKB-KW"/>
</dbReference>
<dbReference type="InterPro" id="IPR049962">
    <property type="entry name" value="THUMP_ThiI"/>
</dbReference>
<comment type="pathway">
    <text evidence="2 19">Cofactor biosynthesis; thiamine diphosphate biosynthesis.</text>
</comment>
<evidence type="ECO:0000256" key="1">
    <source>
        <dbReference type="ARBA" id="ARBA00004496"/>
    </source>
</evidence>
<evidence type="ECO:0000256" key="12">
    <source>
        <dbReference type="ARBA" id="ARBA00058382"/>
    </source>
</evidence>
<dbReference type="FunFam" id="3.40.50.620:FF:000053">
    <property type="entry name" value="Probable tRNA sulfurtransferase"/>
    <property type="match status" value="1"/>
</dbReference>
<reference evidence="21 22" key="1">
    <citation type="submission" date="2019-03" db="EMBL/GenBank/DDBJ databases">
        <title>Subsurface microbial communities from deep shales in Ohio and West Virginia, USA.</title>
        <authorList>
            <person name="Wrighton K."/>
        </authorList>
    </citation>
    <scope>NUCLEOTIDE SEQUENCE [LARGE SCALE GENOMIC DNA]</scope>
    <source>
        <strain evidence="21 22">MA284_T2</strain>
    </source>
</reference>
<keyword evidence="9 19" id="KW-0784">Thiamine biosynthesis</keyword>
<evidence type="ECO:0000313" key="21">
    <source>
        <dbReference type="EMBL" id="TDO73017.1"/>
    </source>
</evidence>
<dbReference type="GO" id="GO:0052837">
    <property type="term" value="P:thiazole biosynthetic process"/>
    <property type="evidence" value="ECO:0007669"/>
    <property type="project" value="TreeGrafter"/>
</dbReference>
<dbReference type="PANTHER" id="PTHR43209">
    <property type="entry name" value="TRNA SULFURTRANSFERASE"/>
    <property type="match status" value="1"/>
</dbReference>
<evidence type="ECO:0000259" key="20">
    <source>
        <dbReference type="PROSITE" id="PS51165"/>
    </source>
</evidence>
<dbReference type="InterPro" id="IPR054173">
    <property type="entry name" value="ThiI_fer"/>
</dbReference>
<evidence type="ECO:0000256" key="15">
    <source>
        <dbReference type="ARBA" id="ARBA00071867"/>
    </source>
</evidence>
<evidence type="ECO:0000256" key="16">
    <source>
        <dbReference type="ARBA" id="ARBA00075337"/>
    </source>
</evidence>
<evidence type="ECO:0000256" key="3">
    <source>
        <dbReference type="ARBA" id="ARBA00022490"/>
    </source>
</evidence>
<dbReference type="OrthoDB" id="9773948at2"/>
<feature type="binding site" evidence="19">
    <location>
        <position position="310"/>
    </location>
    <ligand>
        <name>ATP</name>
        <dbReference type="ChEBI" id="CHEBI:30616"/>
    </ligand>
</feature>
<dbReference type="GO" id="GO:0009229">
    <property type="term" value="P:thiamine diphosphate biosynthetic process"/>
    <property type="evidence" value="ECO:0007669"/>
    <property type="project" value="UniProtKB-UniRule"/>
</dbReference>
<comment type="caution">
    <text evidence="21">The sequence shown here is derived from an EMBL/GenBank/DDBJ whole genome shotgun (WGS) entry which is preliminary data.</text>
</comment>
<keyword evidence="7 19" id="KW-0067">ATP-binding</keyword>
<comment type="similarity">
    <text evidence="13 19">Belongs to the ThiI family.</text>
</comment>
<feature type="binding site" evidence="19">
    <location>
        <position position="279"/>
    </location>
    <ligand>
        <name>ATP</name>
        <dbReference type="ChEBI" id="CHEBI:30616"/>
    </ligand>
</feature>
<evidence type="ECO:0000256" key="7">
    <source>
        <dbReference type="ARBA" id="ARBA00022840"/>
    </source>
</evidence>
<dbReference type="RefSeq" id="WP_133516333.1">
    <property type="nucleotide sequence ID" value="NZ_SNWX01000042.1"/>
</dbReference>
<accession>A0A4R6LAR9</accession>
<feature type="binding site" evidence="19">
    <location>
        <begin position="197"/>
        <end position="198"/>
    </location>
    <ligand>
        <name>ATP</name>
        <dbReference type="ChEBI" id="CHEBI:30616"/>
    </ligand>
</feature>
<comment type="subcellular location">
    <subcellularLocation>
        <location evidence="1 19">Cytoplasm</location>
    </subcellularLocation>
</comment>
<dbReference type="CDD" id="cd11716">
    <property type="entry name" value="THUMP_ThiI"/>
    <property type="match status" value="1"/>
</dbReference>
<evidence type="ECO:0000256" key="5">
    <source>
        <dbReference type="ARBA" id="ARBA00022679"/>
    </source>
</evidence>
<dbReference type="InterPro" id="IPR050102">
    <property type="entry name" value="tRNA_sulfurtransferase_ThiI"/>
</dbReference>
<evidence type="ECO:0000256" key="17">
    <source>
        <dbReference type="ARBA" id="ARBA00077849"/>
    </source>
</evidence>
<dbReference type="AlphaFoldDB" id="A0A4R6LAR9"/>
<name>A0A4R6LAR9_9FIRM</name>
<evidence type="ECO:0000256" key="4">
    <source>
        <dbReference type="ARBA" id="ARBA00022555"/>
    </source>
</evidence>
<dbReference type="InterPro" id="IPR020536">
    <property type="entry name" value="ThiI_AANH"/>
</dbReference>
<dbReference type="GO" id="GO:0002937">
    <property type="term" value="P:tRNA 4-thiouridine biosynthesis"/>
    <property type="evidence" value="ECO:0007669"/>
    <property type="project" value="TreeGrafter"/>
</dbReference>
<evidence type="ECO:0000256" key="18">
    <source>
        <dbReference type="ARBA" id="ARBA00080570"/>
    </source>
</evidence>
<evidence type="ECO:0000256" key="10">
    <source>
        <dbReference type="ARBA" id="ARBA00050570"/>
    </source>
</evidence>
<keyword evidence="6 19" id="KW-0547">Nucleotide-binding</keyword>
<dbReference type="EMBL" id="SNWX01000042">
    <property type="protein sequence ID" value="TDO73017.1"/>
    <property type="molecule type" value="Genomic_DNA"/>
</dbReference>
<evidence type="ECO:0000256" key="2">
    <source>
        <dbReference type="ARBA" id="ARBA00004948"/>
    </source>
</evidence>
<dbReference type="SMART" id="SM00981">
    <property type="entry name" value="THUMP"/>
    <property type="match status" value="1"/>
</dbReference>
<dbReference type="GO" id="GO:0000049">
    <property type="term" value="F:tRNA binding"/>
    <property type="evidence" value="ECO:0007669"/>
    <property type="project" value="UniProtKB-UniRule"/>
</dbReference>
<protein>
    <recommendedName>
        <fullName evidence="15 19">Probable tRNA sulfurtransferase</fullName>
        <ecNumber evidence="14 19">2.8.1.4</ecNumber>
    </recommendedName>
    <alternativeName>
        <fullName evidence="16 19">Sulfur carrier protein ThiS sulfurtransferase</fullName>
    </alternativeName>
    <alternativeName>
        <fullName evidence="17 19">Thiamine biosynthesis protein ThiI</fullName>
    </alternativeName>
    <alternativeName>
        <fullName evidence="18 19">tRNA 4-thiouridine synthase</fullName>
    </alternativeName>
</protein>
<keyword evidence="8 19" id="KW-0694">RNA-binding</keyword>
<evidence type="ECO:0000313" key="22">
    <source>
        <dbReference type="Proteomes" id="UP000295064"/>
    </source>
</evidence>
<dbReference type="PANTHER" id="PTHR43209:SF1">
    <property type="entry name" value="TRNA SULFURTRANSFERASE"/>
    <property type="match status" value="1"/>
</dbReference>
<dbReference type="UniPathway" id="UPA00060"/>
<dbReference type="InterPro" id="IPR004114">
    <property type="entry name" value="THUMP_dom"/>
</dbReference>
<dbReference type="PROSITE" id="PS51165">
    <property type="entry name" value="THUMP"/>
    <property type="match status" value="1"/>
</dbReference>
<dbReference type="Gene3D" id="3.40.50.620">
    <property type="entry name" value="HUPs"/>
    <property type="match status" value="1"/>
</dbReference>
<evidence type="ECO:0000256" key="19">
    <source>
        <dbReference type="HAMAP-Rule" id="MF_00021"/>
    </source>
</evidence>
<feature type="binding site" evidence="19">
    <location>
        <begin position="222"/>
        <end position="223"/>
    </location>
    <ligand>
        <name>ATP</name>
        <dbReference type="ChEBI" id="CHEBI:30616"/>
    </ligand>
</feature>
<dbReference type="Pfam" id="PF22025">
    <property type="entry name" value="ThiI_fer"/>
    <property type="match status" value="1"/>
</dbReference>
<feature type="domain" description="THUMP" evidence="20">
    <location>
        <begin position="59"/>
        <end position="179"/>
    </location>
</feature>
<evidence type="ECO:0000256" key="8">
    <source>
        <dbReference type="ARBA" id="ARBA00022884"/>
    </source>
</evidence>
<dbReference type="GO" id="GO:0140741">
    <property type="term" value="F:tRNA-uracil-4 sulfurtransferase activity"/>
    <property type="evidence" value="ECO:0007669"/>
    <property type="project" value="UniProtKB-EC"/>
</dbReference>
<dbReference type="InterPro" id="IPR049961">
    <property type="entry name" value="ThiI_N"/>
</dbReference>
<organism evidence="21 22">
    <name type="scientific">Halanaerobium saccharolyticum</name>
    <dbReference type="NCBI Taxonomy" id="43595"/>
    <lineage>
        <taxon>Bacteria</taxon>
        <taxon>Bacillati</taxon>
        <taxon>Bacillota</taxon>
        <taxon>Clostridia</taxon>
        <taxon>Halanaerobiales</taxon>
        <taxon>Halanaerobiaceae</taxon>
        <taxon>Halanaerobium</taxon>
    </lineage>
</organism>
<evidence type="ECO:0000256" key="9">
    <source>
        <dbReference type="ARBA" id="ARBA00022977"/>
    </source>
</evidence>
<dbReference type="EC" id="2.8.1.4" evidence="14 19"/>
<dbReference type="NCBIfam" id="TIGR00342">
    <property type="entry name" value="tRNA uracil 4-sulfurtransferase ThiI"/>
    <property type="match status" value="1"/>
</dbReference>
<comment type="catalytic activity">
    <reaction evidence="11 19">
        <text>[ThiS sulfur-carrier protein]-C-terminal Gly-Gly-AMP + S-sulfanyl-L-cysteinyl-[cysteine desulfurase] + AH2 = [ThiS sulfur-carrier protein]-C-terminal-Gly-aminoethanethioate + L-cysteinyl-[cysteine desulfurase] + A + AMP + 2 H(+)</text>
        <dbReference type="Rhea" id="RHEA:43340"/>
        <dbReference type="Rhea" id="RHEA-COMP:12157"/>
        <dbReference type="Rhea" id="RHEA-COMP:12158"/>
        <dbReference type="Rhea" id="RHEA-COMP:12910"/>
        <dbReference type="Rhea" id="RHEA-COMP:19908"/>
        <dbReference type="ChEBI" id="CHEBI:13193"/>
        <dbReference type="ChEBI" id="CHEBI:15378"/>
        <dbReference type="ChEBI" id="CHEBI:17499"/>
        <dbReference type="ChEBI" id="CHEBI:29950"/>
        <dbReference type="ChEBI" id="CHEBI:61963"/>
        <dbReference type="ChEBI" id="CHEBI:90618"/>
        <dbReference type="ChEBI" id="CHEBI:232372"/>
        <dbReference type="ChEBI" id="CHEBI:456215"/>
    </reaction>
</comment>
<dbReference type="GO" id="GO:0004810">
    <property type="term" value="F:CCA tRNA nucleotidyltransferase activity"/>
    <property type="evidence" value="ECO:0007669"/>
    <property type="project" value="InterPro"/>
</dbReference>
<proteinExistence type="inferred from homology"/>
<dbReference type="Pfam" id="PF02926">
    <property type="entry name" value="THUMP"/>
    <property type="match status" value="1"/>
</dbReference>
<dbReference type="GO" id="GO:0005524">
    <property type="term" value="F:ATP binding"/>
    <property type="evidence" value="ECO:0007669"/>
    <property type="project" value="UniProtKB-UniRule"/>
</dbReference>
<dbReference type="HAMAP" id="MF_00021">
    <property type="entry name" value="ThiI"/>
    <property type="match status" value="1"/>
</dbReference>
<dbReference type="SUPFAM" id="SSF143437">
    <property type="entry name" value="THUMP domain-like"/>
    <property type="match status" value="1"/>
</dbReference>
<keyword evidence="4 19" id="KW-0820">tRNA-binding</keyword>
<feature type="binding site" evidence="19">
    <location>
        <position position="301"/>
    </location>
    <ligand>
        <name>ATP</name>
        <dbReference type="ChEBI" id="CHEBI:30616"/>
    </ligand>
</feature>
<keyword evidence="3 19" id="KW-0963">Cytoplasm</keyword>
<dbReference type="InterPro" id="IPR003720">
    <property type="entry name" value="tRNA_STrfase"/>
</dbReference>
<evidence type="ECO:0000256" key="6">
    <source>
        <dbReference type="ARBA" id="ARBA00022741"/>
    </source>
</evidence>
<dbReference type="Pfam" id="PF02568">
    <property type="entry name" value="ThiI"/>
    <property type="match status" value="1"/>
</dbReference>
<gene>
    <name evidence="19" type="primary">thiI</name>
    <name evidence="21" type="ORF">DFR79_14218</name>
</gene>
<dbReference type="CDD" id="cd01712">
    <property type="entry name" value="PPase_ThiI"/>
    <property type="match status" value="1"/>
</dbReference>
<dbReference type="InterPro" id="IPR014729">
    <property type="entry name" value="Rossmann-like_a/b/a_fold"/>
</dbReference>
<evidence type="ECO:0000256" key="11">
    <source>
        <dbReference type="ARBA" id="ARBA00052330"/>
    </source>
</evidence>